<dbReference type="RefSeq" id="WP_078497250.1">
    <property type="nucleotide sequence ID" value="NZ_MSZX01000001.1"/>
</dbReference>
<name>A0A1T2XNT1_9BACL</name>
<dbReference type="Proteomes" id="UP000190188">
    <property type="component" value="Unassembled WGS sequence"/>
</dbReference>
<dbReference type="GO" id="GO:0016757">
    <property type="term" value="F:glycosyltransferase activity"/>
    <property type="evidence" value="ECO:0007669"/>
    <property type="project" value="InterPro"/>
</dbReference>
<evidence type="ECO:0000313" key="3">
    <source>
        <dbReference type="EMBL" id="OPA81511.1"/>
    </source>
</evidence>
<evidence type="ECO:0000259" key="1">
    <source>
        <dbReference type="Pfam" id="PF00534"/>
    </source>
</evidence>
<dbReference type="STRING" id="1324314.BVG16_01600"/>
<dbReference type="InterPro" id="IPR050194">
    <property type="entry name" value="Glycosyltransferase_grp1"/>
</dbReference>
<dbReference type="PANTHER" id="PTHR45947">
    <property type="entry name" value="SULFOQUINOVOSYL TRANSFERASE SQD2"/>
    <property type="match status" value="1"/>
</dbReference>
<reference evidence="3 4" key="1">
    <citation type="submission" date="2017-01" db="EMBL/GenBank/DDBJ databases">
        <title>Genome analysis of Paenibacillus selenitrireducens ES3-24.</title>
        <authorList>
            <person name="Xu D."/>
            <person name="Yao R."/>
            <person name="Zheng S."/>
        </authorList>
    </citation>
    <scope>NUCLEOTIDE SEQUENCE [LARGE SCALE GENOMIC DNA]</scope>
    <source>
        <strain evidence="3 4">ES3-24</strain>
    </source>
</reference>
<dbReference type="PANTHER" id="PTHR45947:SF3">
    <property type="entry name" value="SULFOQUINOVOSYL TRANSFERASE SQD2"/>
    <property type="match status" value="1"/>
</dbReference>
<feature type="domain" description="Glycosyltransferase subfamily 4-like N-terminal" evidence="2">
    <location>
        <begin position="21"/>
        <end position="169"/>
    </location>
</feature>
<dbReference type="Pfam" id="PF00534">
    <property type="entry name" value="Glycos_transf_1"/>
    <property type="match status" value="1"/>
</dbReference>
<keyword evidence="4" id="KW-1185">Reference proteome</keyword>
<comment type="caution">
    <text evidence="3">The sequence shown here is derived from an EMBL/GenBank/DDBJ whole genome shotgun (WGS) entry which is preliminary data.</text>
</comment>
<sequence>MKLLIIAPEQNPVPPPVGGSVENCIFQISKQISNRHQVTIVSLQRKGLPKKTKMGHVTILRVRGGSKKTYLSHVMKKVKGGHFDLIQIDNRPSFVRVVRRAFPTTPISVFLHSVTFVTSPMTTRRQAAIDLREADLIIGNSGSLKRTLQHMFPQHKKKIKYVHLGVDLTQFHPGKQISQGRFRVLFAGRLIPRKGIPVLMKAIHIARKTAPAVHLTVAGGTHHAAYKKHLKKLASSLRLPVTFIGNVSRSRMPAFYRSGNCFVCPSQKLEAFGLVNVEAMASGLPVIASHNGGIPEIVKHESNGLLVKSYRHPEAFAKHIVYLAKHPEVVRRLGKQARKDVETHFSWKKTAKNLMQIYQSAI</sequence>
<dbReference type="Pfam" id="PF13439">
    <property type="entry name" value="Glyco_transf_4"/>
    <property type="match status" value="1"/>
</dbReference>
<accession>A0A1T2XNT1</accession>
<dbReference type="AlphaFoldDB" id="A0A1T2XNT1"/>
<dbReference type="CDD" id="cd03801">
    <property type="entry name" value="GT4_PimA-like"/>
    <property type="match status" value="1"/>
</dbReference>
<dbReference type="SUPFAM" id="SSF53756">
    <property type="entry name" value="UDP-Glycosyltransferase/glycogen phosphorylase"/>
    <property type="match status" value="1"/>
</dbReference>
<proteinExistence type="predicted"/>
<evidence type="ECO:0008006" key="5">
    <source>
        <dbReference type="Google" id="ProtNLM"/>
    </source>
</evidence>
<feature type="domain" description="Glycosyl transferase family 1" evidence="1">
    <location>
        <begin position="174"/>
        <end position="339"/>
    </location>
</feature>
<dbReference type="OrthoDB" id="139410at2"/>
<dbReference type="EMBL" id="MSZX01000001">
    <property type="protein sequence ID" value="OPA81511.1"/>
    <property type="molecule type" value="Genomic_DNA"/>
</dbReference>
<protein>
    <recommendedName>
        <fullName evidence="5">Spore coat protein</fullName>
    </recommendedName>
</protein>
<evidence type="ECO:0000259" key="2">
    <source>
        <dbReference type="Pfam" id="PF13439"/>
    </source>
</evidence>
<dbReference type="InterPro" id="IPR028098">
    <property type="entry name" value="Glyco_trans_4-like_N"/>
</dbReference>
<organism evidence="3 4">
    <name type="scientific">Paenibacillus selenitireducens</name>
    <dbReference type="NCBI Taxonomy" id="1324314"/>
    <lineage>
        <taxon>Bacteria</taxon>
        <taxon>Bacillati</taxon>
        <taxon>Bacillota</taxon>
        <taxon>Bacilli</taxon>
        <taxon>Bacillales</taxon>
        <taxon>Paenibacillaceae</taxon>
        <taxon>Paenibacillus</taxon>
    </lineage>
</organism>
<dbReference type="Gene3D" id="3.40.50.2000">
    <property type="entry name" value="Glycogen Phosphorylase B"/>
    <property type="match status" value="2"/>
</dbReference>
<dbReference type="InterPro" id="IPR001296">
    <property type="entry name" value="Glyco_trans_1"/>
</dbReference>
<evidence type="ECO:0000313" key="4">
    <source>
        <dbReference type="Proteomes" id="UP000190188"/>
    </source>
</evidence>
<gene>
    <name evidence="3" type="ORF">BVG16_01600</name>
</gene>